<protein>
    <submittedName>
        <fullName evidence="3">Transcriptional regulator</fullName>
    </submittedName>
</protein>
<dbReference type="Proteomes" id="UP000274131">
    <property type="component" value="Unassembled WGS sequence"/>
</dbReference>
<evidence type="ECO:0000313" key="3">
    <source>
        <dbReference type="WBParaSite" id="EVEC_0000463201-mRNA-1"/>
    </source>
</evidence>
<dbReference type="WBParaSite" id="EVEC_0000463201-mRNA-1">
    <property type="protein sequence ID" value="EVEC_0000463201-mRNA-1"/>
    <property type="gene ID" value="EVEC_0000463201"/>
</dbReference>
<reference evidence="3" key="1">
    <citation type="submission" date="2017-02" db="UniProtKB">
        <authorList>
            <consortium name="WormBaseParasite"/>
        </authorList>
    </citation>
    <scope>IDENTIFICATION</scope>
</reference>
<reference evidence="1 2" key="2">
    <citation type="submission" date="2018-10" db="EMBL/GenBank/DDBJ databases">
        <authorList>
            <consortium name="Pathogen Informatics"/>
        </authorList>
    </citation>
    <scope>NUCLEOTIDE SEQUENCE [LARGE SCALE GENOMIC DNA]</scope>
</reference>
<gene>
    <name evidence="1" type="ORF">EVEC_LOCUS4340</name>
</gene>
<dbReference type="EMBL" id="UXUI01007828">
    <property type="protein sequence ID" value="VDD89589.1"/>
    <property type="molecule type" value="Genomic_DNA"/>
</dbReference>
<proteinExistence type="predicted"/>
<sequence>MHKLERTPAFGAAVMAAKKINRVISQQQNPTVFDVLFNKYDKME</sequence>
<name>A0A0N4V3J9_ENTVE</name>
<organism evidence="3">
    <name type="scientific">Enterobius vermicularis</name>
    <name type="common">Human pinworm</name>
    <dbReference type="NCBI Taxonomy" id="51028"/>
    <lineage>
        <taxon>Eukaryota</taxon>
        <taxon>Metazoa</taxon>
        <taxon>Ecdysozoa</taxon>
        <taxon>Nematoda</taxon>
        <taxon>Chromadorea</taxon>
        <taxon>Rhabditida</taxon>
        <taxon>Spirurina</taxon>
        <taxon>Oxyuridomorpha</taxon>
        <taxon>Oxyuroidea</taxon>
        <taxon>Oxyuridae</taxon>
        <taxon>Enterobius</taxon>
    </lineage>
</organism>
<accession>A0A0N4V3J9</accession>
<evidence type="ECO:0000313" key="2">
    <source>
        <dbReference type="Proteomes" id="UP000274131"/>
    </source>
</evidence>
<dbReference type="AlphaFoldDB" id="A0A0N4V3J9"/>
<evidence type="ECO:0000313" key="1">
    <source>
        <dbReference type="EMBL" id="VDD89589.1"/>
    </source>
</evidence>
<keyword evidence="2" id="KW-1185">Reference proteome</keyword>